<feature type="coiled-coil region" evidence="10">
    <location>
        <begin position="253"/>
        <end position="291"/>
    </location>
</feature>
<dbReference type="CDD" id="cd00130">
    <property type="entry name" value="PAS"/>
    <property type="match status" value="1"/>
</dbReference>
<dbReference type="SUPFAM" id="SSF47384">
    <property type="entry name" value="Homodimeric domain of signal transducing histidine kinase"/>
    <property type="match status" value="1"/>
</dbReference>
<evidence type="ECO:0000313" key="16">
    <source>
        <dbReference type="Proteomes" id="UP000722750"/>
    </source>
</evidence>
<dbReference type="Pfam" id="PF00512">
    <property type="entry name" value="HisKA"/>
    <property type="match status" value="1"/>
</dbReference>
<dbReference type="SUPFAM" id="SSF52172">
    <property type="entry name" value="CheY-like"/>
    <property type="match status" value="1"/>
</dbReference>
<keyword evidence="7" id="KW-0067">ATP-binding</keyword>
<keyword evidence="6" id="KW-0418">Kinase</keyword>
<evidence type="ECO:0000256" key="2">
    <source>
        <dbReference type="ARBA" id="ARBA00012438"/>
    </source>
</evidence>
<dbReference type="PROSITE" id="PS50110">
    <property type="entry name" value="RESPONSE_REGULATORY"/>
    <property type="match status" value="1"/>
</dbReference>
<evidence type="ECO:0000259" key="14">
    <source>
        <dbReference type="PROSITE" id="PS50113"/>
    </source>
</evidence>
<proteinExistence type="predicted"/>
<dbReference type="EC" id="2.7.13.3" evidence="2"/>
<evidence type="ECO:0000259" key="11">
    <source>
        <dbReference type="PROSITE" id="PS50109"/>
    </source>
</evidence>
<dbReference type="InterPro" id="IPR003594">
    <property type="entry name" value="HATPase_dom"/>
</dbReference>
<dbReference type="InterPro" id="IPR000014">
    <property type="entry name" value="PAS"/>
</dbReference>
<dbReference type="PROSITE" id="PS50112">
    <property type="entry name" value="PAS"/>
    <property type="match status" value="1"/>
</dbReference>
<dbReference type="InterPro" id="IPR000700">
    <property type="entry name" value="PAS-assoc_C"/>
</dbReference>
<evidence type="ECO:0000256" key="9">
    <source>
        <dbReference type="PROSITE-ProRule" id="PRU00169"/>
    </source>
</evidence>
<dbReference type="SUPFAM" id="SSF55785">
    <property type="entry name" value="PYP-like sensor domain (PAS domain)"/>
    <property type="match status" value="1"/>
</dbReference>
<name>A0A941W3P5_9BACT</name>
<dbReference type="SMART" id="SM00387">
    <property type="entry name" value="HATPase_c"/>
    <property type="match status" value="1"/>
</dbReference>
<dbReference type="Pfam" id="PF00989">
    <property type="entry name" value="PAS"/>
    <property type="match status" value="1"/>
</dbReference>
<keyword evidence="8" id="KW-0902">Two-component regulatory system</keyword>
<dbReference type="InterPro" id="IPR005467">
    <property type="entry name" value="His_kinase_dom"/>
</dbReference>
<evidence type="ECO:0000256" key="7">
    <source>
        <dbReference type="ARBA" id="ARBA00022840"/>
    </source>
</evidence>
<evidence type="ECO:0000256" key="3">
    <source>
        <dbReference type="ARBA" id="ARBA00022553"/>
    </source>
</evidence>
<dbReference type="SMART" id="SM00091">
    <property type="entry name" value="PAS"/>
    <property type="match status" value="1"/>
</dbReference>
<organism evidence="15 16">
    <name type="scientific">Candidatus Scalindua arabica</name>
    <dbReference type="NCBI Taxonomy" id="1127984"/>
    <lineage>
        <taxon>Bacteria</taxon>
        <taxon>Pseudomonadati</taxon>
        <taxon>Planctomycetota</taxon>
        <taxon>Candidatus Brocadiia</taxon>
        <taxon>Candidatus Brocadiales</taxon>
        <taxon>Candidatus Scalinduaceae</taxon>
        <taxon>Candidatus Scalindua</taxon>
    </lineage>
</organism>
<evidence type="ECO:0000256" key="1">
    <source>
        <dbReference type="ARBA" id="ARBA00000085"/>
    </source>
</evidence>
<dbReference type="EMBL" id="JAANXD010000069">
    <property type="protein sequence ID" value="MBS1258577.1"/>
    <property type="molecule type" value="Genomic_DNA"/>
</dbReference>
<feature type="domain" description="PAS" evidence="13">
    <location>
        <begin position="132"/>
        <end position="205"/>
    </location>
</feature>
<dbReference type="Gene3D" id="3.30.450.20">
    <property type="entry name" value="PAS domain"/>
    <property type="match status" value="1"/>
</dbReference>
<dbReference type="Gene3D" id="1.10.287.130">
    <property type="match status" value="1"/>
</dbReference>
<feature type="domain" description="Response regulatory" evidence="12">
    <location>
        <begin position="5"/>
        <end position="120"/>
    </location>
</feature>
<dbReference type="InterPro" id="IPR001789">
    <property type="entry name" value="Sig_transdc_resp-reg_receiver"/>
</dbReference>
<dbReference type="PROSITE" id="PS50113">
    <property type="entry name" value="PAC"/>
    <property type="match status" value="1"/>
</dbReference>
<evidence type="ECO:0000313" key="15">
    <source>
        <dbReference type="EMBL" id="MBS1258577.1"/>
    </source>
</evidence>
<comment type="catalytic activity">
    <reaction evidence="1">
        <text>ATP + protein L-histidine = ADP + protein N-phospho-L-histidine.</text>
        <dbReference type="EC" id="2.7.13.3"/>
    </reaction>
</comment>
<evidence type="ECO:0000256" key="5">
    <source>
        <dbReference type="ARBA" id="ARBA00022741"/>
    </source>
</evidence>
<feature type="domain" description="Histidine kinase" evidence="11">
    <location>
        <begin position="300"/>
        <end position="511"/>
    </location>
</feature>
<accession>A0A941W3P5</accession>
<dbReference type="AlphaFoldDB" id="A0A941W3P5"/>
<dbReference type="InterPro" id="IPR035965">
    <property type="entry name" value="PAS-like_dom_sf"/>
</dbReference>
<dbReference type="InterPro" id="IPR036890">
    <property type="entry name" value="HATPase_C_sf"/>
</dbReference>
<dbReference type="GO" id="GO:0000155">
    <property type="term" value="F:phosphorelay sensor kinase activity"/>
    <property type="evidence" value="ECO:0007669"/>
    <property type="project" value="InterPro"/>
</dbReference>
<dbReference type="CDD" id="cd17534">
    <property type="entry name" value="REC_DC-like"/>
    <property type="match status" value="1"/>
</dbReference>
<dbReference type="PROSITE" id="PS50109">
    <property type="entry name" value="HIS_KIN"/>
    <property type="match status" value="1"/>
</dbReference>
<dbReference type="GO" id="GO:0006355">
    <property type="term" value="P:regulation of DNA-templated transcription"/>
    <property type="evidence" value="ECO:0007669"/>
    <property type="project" value="InterPro"/>
</dbReference>
<dbReference type="SMART" id="SM00388">
    <property type="entry name" value="HisKA"/>
    <property type="match status" value="1"/>
</dbReference>
<keyword evidence="3 9" id="KW-0597">Phosphoprotein</keyword>
<dbReference type="SMART" id="SM00448">
    <property type="entry name" value="REC"/>
    <property type="match status" value="1"/>
</dbReference>
<keyword evidence="5" id="KW-0547">Nucleotide-binding</keyword>
<keyword evidence="4" id="KW-0808">Transferase</keyword>
<gene>
    <name evidence="15" type="ORF">MAG551_01636</name>
</gene>
<dbReference type="CDD" id="cd00075">
    <property type="entry name" value="HATPase"/>
    <property type="match status" value="1"/>
</dbReference>
<keyword evidence="10" id="KW-0175">Coiled coil</keyword>
<protein>
    <recommendedName>
        <fullName evidence="2">histidine kinase</fullName>
        <ecNumber evidence="2">2.7.13.3</ecNumber>
    </recommendedName>
</protein>
<sequence>MSKTKIMIVEDEGVIAGDIKKTLEKEGYSVPATVSSGDKVVEMVSKERPDMLLMDIMIKGSIDGVEAARQVQERFDVPVVFLTAHGDDSTLQRAKITEPYGYILKPFESRELHVAIEIALYKHKMERKLKESEQWLAATLKNVGDGVIVTDTDGLVMFVNPAAEVLTGWMQKDALGKELNEVCRIVDKQSDTQIKDLVEMAIENSIVSNHTGNIILIAGNKKEIFIDYSATLNKDQERGVIGVVLNFRDITEYKRMEEQIREYNEDLKKIIEERTARIKELERQRMENEKLAITGRMAARVAHEINNPLAGIQYSFLLIKDCVPGNHQHYEYVGRIEKEIKRISSIVKQMLDLSRPQKEPLKEFDINTTIRDVVAMLKVNSDKRDVTVNYETCSESLKVYMLEDSIRQVLFNIIQNAIDASPEGGSVDITLKVDDGHLKIMVADKGDGIPDELQYKIFEPFFSTKAKIPTSGLGLGLSICKGVVDTMGGSLDFKSEINKGTTFIIGLPMNVVKKDFN</sequence>
<evidence type="ECO:0000256" key="10">
    <source>
        <dbReference type="SAM" id="Coils"/>
    </source>
</evidence>
<dbReference type="SUPFAM" id="SSF55874">
    <property type="entry name" value="ATPase domain of HSP90 chaperone/DNA topoisomerase II/histidine kinase"/>
    <property type="match status" value="1"/>
</dbReference>
<dbReference type="InterPro" id="IPR003661">
    <property type="entry name" value="HisK_dim/P_dom"/>
</dbReference>
<feature type="domain" description="PAC" evidence="14">
    <location>
        <begin position="210"/>
        <end position="262"/>
    </location>
</feature>
<dbReference type="PRINTS" id="PR00344">
    <property type="entry name" value="BCTRLSENSOR"/>
</dbReference>
<dbReference type="InterPro" id="IPR013767">
    <property type="entry name" value="PAS_fold"/>
</dbReference>
<feature type="modified residue" description="4-aspartylphosphate" evidence="9">
    <location>
        <position position="55"/>
    </location>
</feature>
<evidence type="ECO:0000259" key="12">
    <source>
        <dbReference type="PROSITE" id="PS50110"/>
    </source>
</evidence>
<dbReference type="GO" id="GO:0005524">
    <property type="term" value="F:ATP binding"/>
    <property type="evidence" value="ECO:0007669"/>
    <property type="project" value="UniProtKB-KW"/>
</dbReference>
<dbReference type="InterPro" id="IPR004358">
    <property type="entry name" value="Sig_transdc_His_kin-like_C"/>
</dbReference>
<evidence type="ECO:0000256" key="6">
    <source>
        <dbReference type="ARBA" id="ARBA00022777"/>
    </source>
</evidence>
<dbReference type="Pfam" id="PF00072">
    <property type="entry name" value="Response_reg"/>
    <property type="match status" value="1"/>
</dbReference>
<dbReference type="InterPro" id="IPR011006">
    <property type="entry name" value="CheY-like_superfamily"/>
</dbReference>
<dbReference type="CDD" id="cd00082">
    <property type="entry name" value="HisKA"/>
    <property type="match status" value="1"/>
</dbReference>
<dbReference type="NCBIfam" id="TIGR00229">
    <property type="entry name" value="sensory_box"/>
    <property type="match status" value="1"/>
</dbReference>
<dbReference type="Pfam" id="PF02518">
    <property type="entry name" value="HATPase_c"/>
    <property type="match status" value="1"/>
</dbReference>
<comment type="caution">
    <text evidence="15">The sequence shown here is derived from an EMBL/GenBank/DDBJ whole genome shotgun (WGS) entry which is preliminary data.</text>
</comment>
<dbReference type="Proteomes" id="UP000722750">
    <property type="component" value="Unassembled WGS sequence"/>
</dbReference>
<dbReference type="InterPro" id="IPR036097">
    <property type="entry name" value="HisK_dim/P_sf"/>
</dbReference>
<dbReference type="Gene3D" id="3.30.565.10">
    <property type="entry name" value="Histidine kinase-like ATPase, C-terminal domain"/>
    <property type="match status" value="1"/>
</dbReference>
<evidence type="ECO:0000256" key="4">
    <source>
        <dbReference type="ARBA" id="ARBA00022679"/>
    </source>
</evidence>
<dbReference type="PANTHER" id="PTHR43065:SF10">
    <property type="entry name" value="PEROXIDE STRESS-ACTIVATED HISTIDINE KINASE MAK3"/>
    <property type="match status" value="1"/>
</dbReference>
<evidence type="ECO:0000256" key="8">
    <source>
        <dbReference type="ARBA" id="ARBA00023012"/>
    </source>
</evidence>
<dbReference type="Gene3D" id="3.40.50.2300">
    <property type="match status" value="1"/>
</dbReference>
<dbReference type="PANTHER" id="PTHR43065">
    <property type="entry name" value="SENSOR HISTIDINE KINASE"/>
    <property type="match status" value="1"/>
</dbReference>
<reference evidence="15" key="1">
    <citation type="journal article" date="2021" name="ISME J.">
        <title>Fine-scale metabolic discontinuity in a stratified prokaryote microbiome of a Red Sea deep halocline.</title>
        <authorList>
            <person name="Michoud G."/>
            <person name="Ngugi D.K."/>
            <person name="Barozzi A."/>
            <person name="Merlino G."/>
            <person name="Calleja M.L."/>
            <person name="Delgado-Huertas A."/>
            <person name="Moran X.A.G."/>
            <person name="Daffonchio D."/>
        </authorList>
    </citation>
    <scope>NUCLEOTIDE SEQUENCE</scope>
    <source>
        <strain evidence="15">SuakinDeep_MAG55_1</strain>
    </source>
</reference>
<evidence type="ECO:0000259" key="13">
    <source>
        <dbReference type="PROSITE" id="PS50112"/>
    </source>
</evidence>